<dbReference type="EMBL" id="JAIUJR010000005">
    <property type="protein sequence ID" value="MCA0132612.1"/>
    <property type="molecule type" value="Genomic_DNA"/>
</dbReference>
<accession>A0ABS7XRG0</accession>
<keyword evidence="2" id="KW-1185">Reference proteome</keyword>
<dbReference type="Proteomes" id="UP001198901">
    <property type="component" value="Unassembled WGS sequence"/>
</dbReference>
<evidence type="ECO:0000313" key="2">
    <source>
        <dbReference type="Proteomes" id="UP001198901"/>
    </source>
</evidence>
<dbReference type="SUPFAM" id="SSF56024">
    <property type="entry name" value="Phospholipase D/nuclease"/>
    <property type="match status" value="1"/>
</dbReference>
<gene>
    <name evidence="1" type="ORF">LBU54_08445</name>
</gene>
<evidence type="ECO:0000313" key="1">
    <source>
        <dbReference type="EMBL" id="MCA0132612.1"/>
    </source>
</evidence>
<dbReference type="RefSeq" id="WP_224528300.1">
    <property type="nucleotide sequence ID" value="NZ_JAIUJR010000005.1"/>
</dbReference>
<reference evidence="2" key="1">
    <citation type="submission" date="2023-07" db="EMBL/GenBank/DDBJ databases">
        <authorList>
            <person name="Yue Y."/>
        </authorList>
    </citation>
    <scope>NUCLEOTIDE SEQUENCE [LARGE SCALE GENOMIC DNA]</scope>
    <source>
        <strain evidence="2">D23</strain>
    </source>
</reference>
<name>A0ABS7XRG0_9FLAO</name>
<protein>
    <submittedName>
        <fullName evidence="1">Phospholipase D family protein</fullName>
    </submittedName>
</protein>
<organism evidence="1 2">
    <name type="scientific">Winogradskyella alexanderae</name>
    <dbReference type="NCBI Taxonomy" id="2877123"/>
    <lineage>
        <taxon>Bacteria</taxon>
        <taxon>Pseudomonadati</taxon>
        <taxon>Bacteroidota</taxon>
        <taxon>Flavobacteriia</taxon>
        <taxon>Flavobacteriales</taxon>
        <taxon>Flavobacteriaceae</taxon>
        <taxon>Winogradskyella</taxon>
    </lineage>
</organism>
<dbReference type="InterPro" id="IPR059166">
    <property type="entry name" value="PLD-like_cat"/>
</dbReference>
<comment type="caution">
    <text evidence="1">The sequence shown here is derived from an EMBL/GenBank/DDBJ whole genome shotgun (WGS) entry which is preliminary data.</text>
</comment>
<dbReference type="CDD" id="cd09176">
    <property type="entry name" value="PLDc_unchar6"/>
    <property type="match status" value="1"/>
</dbReference>
<dbReference type="Gene3D" id="3.30.870.10">
    <property type="entry name" value="Endonuclease Chain A"/>
    <property type="match status" value="1"/>
</dbReference>
<sequence length="295" mass="34068">MAKFITGKKLTDELCSIIKDAKKQLLIVSPYIQLDDYFKNELFNRLKGNSSLHILIAFGKNQHNPLRSIKMEDLNYFKEFPNISIVYIPNLHAKYYANEDRGLITSVNLYDYSFDNNVEFGVVSEASLFRSSDIDAQAWNKTMKILDRNYAVYIRRPNFKKKILFGKDYMGSDTQLDLTEELVNGKLTTKVNVFEFMPENYINDDNYSDEVLTRDEYQAQKKVVNHKKQKKLSATNLGKIKGKSFNEVILTMQKQGYILDKNTITNKGASQGLAYKENKNGAKWIVYPESLAKIL</sequence>
<proteinExistence type="predicted"/>